<evidence type="ECO:0000313" key="3">
    <source>
        <dbReference type="Proteomes" id="UP000479190"/>
    </source>
</evidence>
<accession>A0A6H5HX64</accession>
<protein>
    <submittedName>
        <fullName evidence="2">Uncharacterized protein</fullName>
    </submittedName>
</protein>
<dbReference type="AlphaFoldDB" id="A0A6H5HX64"/>
<dbReference type="EMBL" id="CADCXV010000454">
    <property type="protein sequence ID" value="CAB0030308.1"/>
    <property type="molecule type" value="Genomic_DNA"/>
</dbReference>
<sequence length="326" mass="36190">MVSAPSPNAYSVTYPHSRLPGRLPPCLPLSTGHCRVHYMPSIRRNFLACLQHSARYCCVWGSRALRQKLSDPPHRGHLRRNLVATRCKCGDLLCSSNNATPSPPKYPMFYFCPVRWSRCQCRGASIVPRLWPKIRPLFPHTPSCFVSQSSLFPGPASAMRRVPGAEMEPAPEHKPQPPREGSRPPAPYTPSPVTNQSRARISGPVHRGTCRHPKKHGSTLREIVFSFDSAEFRRCIMPLMRNTRGPPRASAQFLAISRRSYARWASCRFLSRSHDGLAGGVQKSSRDTVQKQGHLVEAPSASVPTPHSRRQTQSHGGPEGTKTAVG</sequence>
<keyword evidence="3" id="KW-1185">Reference proteome</keyword>
<reference evidence="2 3" key="1">
    <citation type="submission" date="2020-02" db="EMBL/GenBank/DDBJ databases">
        <authorList>
            <person name="Ferguson B K."/>
        </authorList>
    </citation>
    <scope>NUCLEOTIDE SEQUENCE [LARGE SCALE GENOMIC DNA]</scope>
</reference>
<gene>
    <name evidence="2" type="ORF">TBRA_LOCUS2315</name>
</gene>
<name>A0A6H5HX64_9HYME</name>
<evidence type="ECO:0000256" key="1">
    <source>
        <dbReference type="SAM" id="MobiDB-lite"/>
    </source>
</evidence>
<feature type="region of interest" description="Disordered" evidence="1">
    <location>
        <begin position="276"/>
        <end position="326"/>
    </location>
</feature>
<feature type="compositionally biased region" description="Basic and acidic residues" evidence="1">
    <location>
        <begin position="170"/>
        <end position="182"/>
    </location>
</feature>
<feature type="region of interest" description="Disordered" evidence="1">
    <location>
        <begin position="156"/>
        <end position="215"/>
    </location>
</feature>
<proteinExistence type="predicted"/>
<dbReference type="Proteomes" id="UP000479190">
    <property type="component" value="Unassembled WGS sequence"/>
</dbReference>
<organism evidence="2 3">
    <name type="scientific">Trichogramma brassicae</name>
    <dbReference type="NCBI Taxonomy" id="86971"/>
    <lineage>
        <taxon>Eukaryota</taxon>
        <taxon>Metazoa</taxon>
        <taxon>Ecdysozoa</taxon>
        <taxon>Arthropoda</taxon>
        <taxon>Hexapoda</taxon>
        <taxon>Insecta</taxon>
        <taxon>Pterygota</taxon>
        <taxon>Neoptera</taxon>
        <taxon>Endopterygota</taxon>
        <taxon>Hymenoptera</taxon>
        <taxon>Apocrita</taxon>
        <taxon>Proctotrupomorpha</taxon>
        <taxon>Chalcidoidea</taxon>
        <taxon>Trichogrammatidae</taxon>
        <taxon>Trichogramma</taxon>
    </lineage>
</organism>
<evidence type="ECO:0000313" key="2">
    <source>
        <dbReference type="EMBL" id="CAB0030308.1"/>
    </source>
</evidence>